<reference evidence="1 2" key="1">
    <citation type="submission" date="2014-03" db="EMBL/GenBank/DDBJ databases">
        <title>The Genome Sequence of Francisella tularensis subsp. tularensis str. SCHU S4 substr. FSC043.</title>
        <authorList>
            <consortium name="The Broad Institute Genomics Platform"/>
            <consortium name="The Broad Institute Genome Sequencing Center for Infectious Disease"/>
            <person name="Chapman S.B."/>
            <person name="Guina T."/>
            <person name="Gelhaus C."/>
            <person name="Comer J."/>
            <person name="Sellati T."/>
            <person name="Sjostedt A."/>
            <person name="Young S.K."/>
            <person name="Zeng Q."/>
            <person name="Gargeya S."/>
            <person name="Abouelleil A."/>
            <person name="Alvarado L."/>
            <person name="Chapman S.B."/>
            <person name="Gainer-Dewar J."/>
            <person name="Goldberg J."/>
            <person name="Griggs A."/>
            <person name="Gujja S."/>
            <person name="Hansen M."/>
            <person name="Howarth C."/>
            <person name="Imamovic A."/>
            <person name="Larimer J."/>
            <person name="Murphy C."/>
            <person name="Naylor J."/>
            <person name="Pearson M."/>
            <person name="Poon T.W."/>
            <person name="Priest M."/>
            <person name="Roberts A."/>
            <person name="Saif S."/>
            <person name="Shea T."/>
            <person name="Sykes S."/>
            <person name="Wortman J."/>
            <person name="Nusbaum C."/>
            <person name="Birren B."/>
        </authorList>
    </citation>
    <scope>NUCLEOTIDE SEQUENCE [LARGE SCALE GENOMIC DNA]</scope>
    <source>
        <strain evidence="1 2">Schu S4</strain>
    </source>
</reference>
<evidence type="ECO:0000313" key="2">
    <source>
        <dbReference type="Proteomes" id="UP000023806"/>
    </source>
</evidence>
<dbReference type="Proteomes" id="UP000023806">
    <property type="component" value="Unassembled WGS sequence"/>
</dbReference>
<proteinExistence type="predicted"/>
<accession>A0AAD3AUX1</accession>
<sequence>MAVGNSDFLQAKSSNSNLVKFVGIDRNFGIRVSKEVIKYGTTF</sequence>
<name>A0AAD3AUX1_FRATT</name>
<protein>
    <submittedName>
        <fullName evidence="1">Uncharacterized protein</fullName>
    </submittedName>
</protein>
<evidence type="ECO:0000313" key="1">
    <source>
        <dbReference type="EMBL" id="EZK39130.1"/>
    </source>
</evidence>
<dbReference type="AlphaFoldDB" id="A0AAD3AUX1"/>
<comment type="caution">
    <text evidence="1">The sequence shown here is derived from an EMBL/GenBank/DDBJ whole genome shotgun (WGS) entry which is preliminary data.</text>
</comment>
<organism evidence="1 2">
    <name type="scientific">Francisella tularensis subsp. tularensis str. SCHU S4 substr. FSC237</name>
    <dbReference type="NCBI Taxonomy" id="1341660"/>
    <lineage>
        <taxon>Bacteria</taxon>
        <taxon>Pseudomonadati</taxon>
        <taxon>Pseudomonadota</taxon>
        <taxon>Gammaproteobacteria</taxon>
        <taxon>Thiotrichales</taxon>
        <taxon>Francisellaceae</taxon>
        <taxon>Francisella</taxon>
    </lineage>
</organism>
<gene>
    <name evidence="1" type="ORF">P250_03918</name>
</gene>
<dbReference type="EMBL" id="JIDS01000002">
    <property type="protein sequence ID" value="EZK39130.1"/>
    <property type="molecule type" value="Genomic_DNA"/>
</dbReference>